<evidence type="ECO:0000313" key="2">
    <source>
        <dbReference type="EMBL" id="SVB70012.1"/>
    </source>
</evidence>
<evidence type="ECO:0000256" key="1">
    <source>
        <dbReference type="SAM" id="Phobius"/>
    </source>
</evidence>
<keyword evidence="1" id="KW-0472">Membrane</keyword>
<protein>
    <submittedName>
        <fullName evidence="2">Uncharacterized protein</fullName>
    </submittedName>
</protein>
<keyword evidence="1" id="KW-1133">Transmembrane helix</keyword>
<keyword evidence="1" id="KW-0812">Transmembrane</keyword>
<name>A0A382G563_9ZZZZ</name>
<organism evidence="2">
    <name type="scientific">marine metagenome</name>
    <dbReference type="NCBI Taxonomy" id="408172"/>
    <lineage>
        <taxon>unclassified sequences</taxon>
        <taxon>metagenomes</taxon>
        <taxon>ecological metagenomes</taxon>
    </lineage>
</organism>
<reference evidence="2" key="1">
    <citation type="submission" date="2018-05" db="EMBL/GenBank/DDBJ databases">
        <authorList>
            <person name="Lanie J.A."/>
            <person name="Ng W.-L."/>
            <person name="Kazmierczak K.M."/>
            <person name="Andrzejewski T.M."/>
            <person name="Davidsen T.M."/>
            <person name="Wayne K.J."/>
            <person name="Tettelin H."/>
            <person name="Glass J.I."/>
            <person name="Rusch D."/>
            <person name="Podicherti R."/>
            <person name="Tsui H.-C.T."/>
            <person name="Winkler M.E."/>
        </authorList>
    </citation>
    <scope>NUCLEOTIDE SEQUENCE</scope>
</reference>
<sequence length="39" mass="4459">MEDEDEDEKIVNLRAIAIITTFAISCIILYLQTSSWANQ</sequence>
<dbReference type="AlphaFoldDB" id="A0A382G563"/>
<feature type="transmembrane region" description="Helical" evidence="1">
    <location>
        <begin position="12"/>
        <end position="31"/>
    </location>
</feature>
<accession>A0A382G563</accession>
<gene>
    <name evidence="2" type="ORF">METZ01_LOCUS222866</name>
</gene>
<proteinExistence type="predicted"/>
<dbReference type="EMBL" id="UINC01053467">
    <property type="protein sequence ID" value="SVB70012.1"/>
    <property type="molecule type" value="Genomic_DNA"/>
</dbReference>